<protein>
    <submittedName>
        <fullName evidence="1">Uncharacterized protein</fullName>
    </submittedName>
</protein>
<proteinExistence type="predicted"/>
<keyword evidence="2" id="KW-1185">Reference proteome</keyword>
<name>A0ACB7VRS8_DIOAL</name>
<dbReference type="EMBL" id="CM037017">
    <property type="protein sequence ID" value="KAH7677181.1"/>
    <property type="molecule type" value="Genomic_DNA"/>
</dbReference>
<reference evidence="2" key="1">
    <citation type="journal article" date="2022" name="Nat. Commun.">
        <title>Chromosome evolution and the genetic basis of agronomically important traits in greater yam.</title>
        <authorList>
            <person name="Bredeson J.V."/>
            <person name="Lyons J.B."/>
            <person name="Oniyinde I.O."/>
            <person name="Okereke N.R."/>
            <person name="Kolade O."/>
            <person name="Nnabue I."/>
            <person name="Nwadili C.O."/>
            <person name="Hribova E."/>
            <person name="Parker M."/>
            <person name="Nwogha J."/>
            <person name="Shu S."/>
            <person name="Carlson J."/>
            <person name="Kariba R."/>
            <person name="Muthemba S."/>
            <person name="Knop K."/>
            <person name="Barton G.J."/>
            <person name="Sherwood A.V."/>
            <person name="Lopez-Montes A."/>
            <person name="Asiedu R."/>
            <person name="Jamnadass R."/>
            <person name="Muchugi A."/>
            <person name="Goodstein D."/>
            <person name="Egesi C.N."/>
            <person name="Featherston J."/>
            <person name="Asfaw A."/>
            <person name="Simpson G.G."/>
            <person name="Dolezel J."/>
            <person name="Hendre P.S."/>
            <person name="Van Deynze A."/>
            <person name="Kumar P.L."/>
            <person name="Obidiegwu J.E."/>
            <person name="Bhattacharjee R."/>
            <person name="Rokhsar D.S."/>
        </authorList>
    </citation>
    <scope>NUCLEOTIDE SEQUENCE [LARGE SCALE GENOMIC DNA]</scope>
    <source>
        <strain evidence="2">cv. TDa95/00328</strain>
    </source>
</reference>
<accession>A0ACB7VRS8</accession>
<comment type="caution">
    <text evidence="1">The sequence shown here is derived from an EMBL/GenBank/DDBJ whole genome shotgun (WGS) entry which is preliminary data.</text>
</comment>
<dbReference type="Proteomes" id="UP000827976">
    <property type="component" value="Chromosome 7"/>
</dbReference>
<evidence type="ECO:0000313" key="1">
    <source>
        <dbReference type="EMBL" id="KAH7677181.1"/>
    </source>
</evidence>
<sequence>MDYDFKFSFGDKNENASKREEQNGENHKIEIKKPTKQVGDTVKYEGEMESSKKGSIEQNANMKNSVTGEVNMEAVIKTDDVVRAGGFGATDDIGSLLPVAVDSTDFEASLRDARDFEEPQGETLRPGLGWTEPNA</sequence>
<evidence type="ECO:0000313" key="2">
    <source>
        <dbReference type="Proteomes" id="UP000827976"/>
    </source>
</evidence>
<organism evidence="1 2">
    <name type="scientific">Dioscorea alata</name>
    <name type="common">Purple yam</name>
    <dbReference type="NCBI Taxonomy" id="55571"/>
    <lineage>
        <taxon>Eukaryota</taxon>
        <taxon>Viridiplantae</taxon>
        <taxon>Streptophyta</taxon>
        <taxon>Embryophyta</taxon>
        <taxon>Tracheophyta</taxon>
        <taxon>Spermatophyta</taxon>
        <taxon>Magnoliopsida</taxon>
        <taxon>Liliopsida</taxon>
        <taxon>Dioscoreales</taxon>
        <taxon>Dioscoreaceae</taxon>
        <taxon>Dioscorea</taxon>
    </lineage>
</organism>
<gene>
    <name evidence="1" type="ORF">IHE45_07G065800</name>
</gene>